<reference evidence="2 3" key="1">
    <citation type="submission" date="2019-03" db="EMBL/GenBank/DDBJ databases">
        <title>Algoriphagus sp. nov, a new strain isolated from root system soil of mangrove plant Kandelia.</title>
        <authorList>
            <person name="Yin Q."/>
            <person name="Wang K."/>
            <person name="Song Z."/>
        </authorList>
    </citation>
    <scope>NUCLEOTIDE SEQUENCE [LARGE SCALE GENOMIC DNA]</scope>
    <source>
        <strain evidence="2 3">XY-J91</strain>
    </source>
</reference>
<comment type="caution">
    <text evidence="2">The sequence shown here is derived from an EMBL/GenBank/DDBJ whole genome shotgun (WGS) entry which is preliminary data.</text>
</comment>
<feature type="transmembrane region" description="Helical" evidence="1">
    <location>
        <begin position="34"/>
        <end position="54"/>
    </location>
</feature>
<keyword evidence="1" id="KW-0472">Membrane</keyword>
<evidence type="ECO:0000313" key="2">
    <source>
        <dbReference type="EMBL" id="TFV93175.1"/>
    </source>
</evidence>
<dbReference type="AlphaFoldDB" id="A0A4Y9QQM1"/>
<accession>A0A4Y9QQM1</accession>
<dbReference type="RefSeq" id="WP_135074836.1">
    <property type="nucleotide sequence ID" value="NZ_SPSB01000004.1"/>
</dbReference>
<protein>
    <submittedName>
        <fullName evidence="2">Uncharacterized protein</fullName>
    </submittedName>
</protein>
<gene>
    <name evidence="2" type="ORF">E4S40_12995</name>
</gene>
<proteinExistence type="predicted"/>
<evidence type="ECO:0000313" key="3">
    <source>
        <dbReference type="Proteomes" id="UP000297647"/>
    </source>
</evidence>
<organism evidence="2 3">
    <name type="scientific">Algoriphagus kandeliae</name>
    <dbReference type="NCBI Taxonomy" id="2562278"/>
    <lineage>
        <taxon>Bacteria</taxon>
        <taxon>Pseudomonadati</taxon>
        <taxon>Bacteroidota</taxon>
        <taxon>Cytophagia</taxon>
        <taxon>Cytophagales</taxon>
        <taxon>Cyclobacteriaceae</taxon>
        <taxon>Algoriphagus</taxon>
    </lineage>
</organism>
<feature type="transmembrane region" description="Helical" evidence="1">
    <location>
        <begin position="7"/>
        <end position="28"/>
    </location>
</feature>
<keyword evidence="3" id="KW-1185">Reference proteome</keyword>
<dbReference type="EMBL" id="SPSB01000004">
    <property type="protein sequence ID" value="TFV93175.1"/>
    <property type="molecule type" value="Genomic_DNA"/>
</dbReference>
<evidence type="ECO:0000256" key="1">
    <source>
        <dbReference type="SAM" id="Phobius"/>
    </source>
</evidence>
<dbReference type="Proteomes" id="UP000297647">
    <property type="component" value="Unassembled WGS sequence"/>
</dbReference>
<keyword evidence="1" id="KW-1133">Transmembrane helix</keyword>
<sequence length="70" mass="7154">MKKSEKIMATIAIIFGSLVVAVLLQAGINASGGGGGAVIGMMFLGVIYGIRSIWKSNKGQDNSGNLPSKS</sequence>
<name>A0A4Y9QQM1_9BACT</name>
<keyword evidence="1" id="KW-0812">Transmembrane</keyword>